<dbReference type="RefSeq" id="YP_004996501.1">
    <property type="nucleotide sequence ID" value="NC_016603.1"/>
</dbReference>
<organism evidence="1 2">
    <name type="scientific">Acinetobacter pittii (strain PHEA-2)</name>
    <dbReference type="NCBI Taxonomy" id="871585"/>
    <lineage>
        <taxon>Bacteria</taxon>
        <taxon>Pseudomonadati</taxon>
        <taxon>Pseudomonadota</taxon>
        <taxon>Gammaproteobacteria</taxon>
        <taxon>Moraxellales</taxon>
        <taxon>Moraxellaceae</taxon>
        <taxon>Acinetobacter</taxon>
        <taxon>Acinetobacter calcoaceticus/baumannii complex</taxon>
    </lineage>
</organism>
<reference evidence="1 2" key="2">
    <citation type="journal article" date="2011" name="J. Bacteriol.">
        <title>Genome sequence of Acinetobacter calcoaceticus PHEA-2, isolated from industry wastewater.</title>
        <authorList>
            <person name="Zhan Y."/>
            <person name="Yan Y."/>
            <person name="Zhang W."/>
            <person name="Yu H."/>
            <person name="Chen M."/>
            <person name="Lu W."/>
            <person name="Ping S."/>
            <person name="Peng Z."/>
            <person name="Yuan M."/>
            <person name="Zhou Z."/>
            <person name="Elmerich C."/>
            <person name="Lin M."/>
        </authorList>
    </citation>
    <scope>NUCLEOTIDE SEQUENCE [LARGE SCALE GENOMIC DNA]</scope>
    <source>
        <strain evidence="1 2">PHEA-2</strain>
    </source>
</reference>
<evidence type="ECO:0000313" key="2">
    <source>
        <dbReference type="Proteomes" id="UP000007477"/>
    </source>
</evidence>
<gene>
    <name evidence="1" type="ordered locus">BDGL_002232</name>
</gene>
<dbReference type="KEGG" id="acc:BDGL_002232"/>
<sequence length="37" mass="4082">MAATIHVDDHAILGSMSANMVWGLVCIWDGDFYRLTA</sequence>
<dbReference type="AlphaFoldDB" id="F0KN34"/>
<proteinExistence type="predicted"/>
<protein>
    <submittedName>
        <fullName evidence="1">Uncharacterized protein</fullName>
    </submittedName>
</protein>
<keyword evidence="2" id="KW-1185">Reference proteome</keyword>
<dbReference type="RefSeq" id="WP_014207533.1">
    <property type="nucleotide sequence ID" value="NC_016603.1"/>
</dbReference>
<dbReference type="STRING" id="871585.BDGL_002232"/>
<dbReference type="EMBL" id="CP002177">
    <property type="protein sequence ID" value="ADY82819.1"/>
    <property type="molecule type" value="Genomic_DNA"/>
</dbReference>
<name>F0KN34_ACIP2</name>
<accession>F0KN34</accession>
<dbReference type="GeneID" id="11636757"/>
<reference key="1">
    <citation type="submission" date="2010-08" db="EMBL/GenBank/DDBJ databases">
        <title>The genome sequence of a nonpathogenic wastewater-adapted bacterium Acinetobacter calcoaceticus PHEA-2 and comparative genomics insights into environmental adaptation.</title>
        <authorList>
            <person name="Zhan Y."/>
            <person name="Yan Y."/>
            <person name="Zhang W."/>
            <person name="Chen M."/>
            <person name="Ping S."/>
            <person name="Lu W."/>
            <person name="Lin M."/>
        </authorList>
    </citation>
    <scope>NUCLEOTIDE SEQUENCE</scope>
    <source>
        <strain>PHEA-2</strain>
    </source>
</reference>
<dbReference type="HOGENOM" id="CLU_3338934_0_0_6"/>
<evidence type="ECO:0000313" key="1">
    <source>
        <dbReference type="EMBL" id="ADY82819.1"/>
    </source>
</evidence>
<dbReference type="Proteomes" id="UP000007477">
    <property type="component" value="Chromosome"/>
</dbReference>